<feature type="transmembrane region" description="Helical" evidence="1">
    <location>
        <begin position="12"/>
        <end position="30"/>
    </location>
</feature>
<gene>
    <name evidence="3" type="ORF">IE4771_PD00172</name>
</gene>
<evidence type="ECO:0000259" key="2">
    <source>
        <dbReference type="Pfam" id="PF01370"/>
    </source>
</evidence>
<dbReference type="GO" id="GO:0005737">
    <property type="term" value="C:cytoplasm"/>
    <property type="evidence" value="ECO:0007669"/>
    <property type="project" value="TreeGrafter"/>
</dbReference>
<dbReference type="Gene3D" id="3.40.50.720">
    <property type="entry name" value="NAD(P)-binding Rossmann-like Domain"/>
    <property type="match status" value="1"/>
</dbReference>
<dbReference type="PANTHER" id="PTHR48079:SF6">
    <property type="entry name" value="NAD(P)-BINDING DOMAIN-CONTAINING PROTEIN-RELATED"/>
    <property type="match status" value="1"/>
</dbReference>
<dbReference type="SUPFAM" id="SSF51735">
    <property type="entry name" value="NAD(P)-binding Rossmann-fold domains"/>
    <property type="match status" value="1"/>
</dbReference>
<keyword evidence="1" id="KW-0472">Membrane</keyword>
<sequence>MNRTQRPKDTTVLVTGISGFLGGHVALQLLQQGYRVRGSMRAMHSAPEIRSRFQPFAKSLSFVQADLDQNLCWADAIEGCDYVIHIRRPHFQTARCNLRINTAKAETMLQWQPRPEEETIRACGQSLIDNGLVTAGRKN</sequence>
<dbReference type="HOGENOM" id="CLU_1843507_0_0_5"/>
<reference evidence="3 4" key="1">
    <citation type="submission" date="2013-12" db="EMBL/GenBank/DDBJ databases">
        <title>Complete genome sequence of Rhizobium etli bv. mimosae IE4771.</title>
        <authorList>
            <person name="Bustos P."/>
            <person name="Santamaria R.I."/>
            <person name="Lozano L."/>
            <person name="Ormeno-Orrillo E."/>
            <person name="Rogel M.A."/>
            <person name="Romero D."/>
            <person name="Cevallos M.A."/>
            <person name="Martinez-Romero E."/>
            <person name="Gonzalez V."/>
        </authorList>
    </citation>
    <scope>NUCLEOTIDE SEQUENCE [LARGE SCALE GENOMIC DNA]</scope>
    <source>
        <strain evidence="3 4">IE4771</strain>
        <plasmid evidence="4">Plasmid pRetIE4771d</plasmid>
    </source>
</reference>
<dbReference type="InterPro" id="IPR051783">
    <property type="entry name" value="NAD(P)-dependent_oxidoreduct"/>
</dbReference>
<evidence type="ECO:0000313" key="3">
    <source>
        <dbReference type="EMBL" id="AIC30727.1"/>
    </source>
</evidence>
<dbReference type="KEGG" id="rei:IE4771_PD00172"/>
<dbReference type="EMBL" id="CP006990">
    <property type="protein sequence ID" value="AIC30727.1"/>
    <property type="molecule type" value="Genomic_DNA"/>
</dbReference>
<proteinExistence type="predicted"/>
<organism evidence="3 4">
    <name type="scientific">Rhizobium etli bv. mimosae str. IE4771</name>
    <dbReference type="NCBI Taxonomy" id="1432050"/>
    <lineage>
        <taxon>Bacteria</taxon>
        <taxon>Pseudomonadati</taxon>
        <taxon>Pseudomonadota</taxon>
        <taxon>Alphaproteobacteria</taxon>
        <taxon>Hyphomicrobiales</taxon>
        <taxon>Rhizobiaceae</taxon>
        <taxon>Rhizobium/Agrobacterium group</taxon>
        <taxon>Rhizobium</taxon>
    </lineage>
</organism>
<protein>
    <submittedName>
        <fullName evidence="3">NAD(P)-binding domain-containing protein</fullName>
    </submittedName>
</protein>
<name>A0A060IAA7_RHIET</name>
<dbReference type="Proteomes" id="UP000027180">
    <property type="component" value="Plasmid pRetIE4771d"/>
</dbReference>
<dbReference type="AlphaFoldDB" id="A0A060IAA7"/>
<keyword evidence="3" id="KW-0614">Plasmid</keyword>
<dbReference type="InterPro" id="IPR036291">
    <property type="entry name" value="NAD(P)-bd_dom_sf"/>
</dbReference>
<geneLocation type="plasmid" evidence="3 4">
    <name>pRetIE4771d</name>
</geneLocation>
<evidence type="ECO:0000313" key="4">
    <source>
        <dbReference type="Proteomes" id="UP000027180"/>
    </source>
</evidence>
<keyword evidence="1" id="KW-0812">Transmembrane</keyword>
<dbReference type="Pfam" id="PF01370">
    <property type="entry name" value="Epimerase"/>
    <property type="match status" value="1"/>
</dbReference>
<dbReference type="InterPro" id="IPR001509">
    <property type="entry name" value="Epimerase_deHydtase"/>
</dbReference>
<keyword evidence="1" id="KW-1133">Transmembrane helix</keyword>
<evidence type="ECO:0000256" key="1">
    <source>
        <dbReference type="SAM" id="Phobius"/>
    </source>
</evidence>
<dbReference type="GO" id="GO:0004029">
    <property type="term" value="F:aldehyde dehydrogenase (NAD+) activity"/>
    <property type="evidence" value="ECO:0007669"/>
    <property type="project" value="TreeGrafter"/>
</dbReference>
<dbReference type="PANTHER" id="PTHR48079">
    <property type="entry name" value="PROTEIN YEEZ"/>
    <property type="match status" value="1"/>
</dbReference>
<dbReference type="RefSeq" id="WP_040141662.1">
    <property type="nucleotide sequence ID" value="NZ_CP006990.1"/>
</dbReference>
<accession>A0A060IAA7</accession>
<feature type="domain" description="NAD-dependent epimerase/dehydratase" evidence="2">
    <location>
        <begin position="12"/>
        <end position="88"/>
    </location>
</feature>